<organism evidence="2 3">
    <name type="scientific">Prevotella aff. ruminicola Tc2-24</name>
    <dbReference type="NCBI Taxonomy" id="81582"/>
    <lineage>
        <taxon>Bacteria</taxon>
        <taxon>Pseudomonadati</taxon>
        <taxon>Bacteroidota</taxon>
        <taxon>Bacteroidia</taxon>
        <taxon>Bacteroidales</taxon>
        <taxon>Prevotellaceae</taxon>
        <taxon>Prevotella</taxon>
    </lineage>
</organism>
<proteinExistence type="predicted"/>
<dbReference type="CDD" id="cd06259">
    <property type="entry name" value="YdcF-like"/>
    <property type="match status" value="1"/>
</dbReference>
<evidence type="ECO:0000313" key="3">
    <source>
        <dbReference type="Proteomes" id="UP000199373"/>
    </source>
</evidence>
<dbReference type="Proteomes" id="UP000199373">
    <property type="component" value="Unassembled WGS sequence"/>
</dbReference>
<name>A0A1I0Q0N9_9BACT</name>
<accession>A0A1I0Q0N9</accession>
<protein>
    <submittedName>
        <fullName evidence="2">DUF218 domain-containing protein</fullName>
    </submittedName>
</protein>
<gene>
    <name evidence="2" type="ORF">SAMN04487850_2126</name>
</gene>
<dbReference type="Gene3D" id="3.40.50.620">
    <property type="entry name" value="HUPs"/>
    <property type="match status" value="1"/>
</dbReference>
<reference evidence="2 3" key="1">
    <citation type="submission" date="2016-10" db="EMBL/GenBank/DDBJ databases">
        <authorList>
            <person name="de Groot N.N."/>
        </authorList>
    </citation>
    <scope>NUCLEOTIDE SEQUENCE [LARGE SCALE GENOMIC DNA]</scope>
    <source>
        <strain evidence="2 3">TC2-24</strain>
    </source>
</reference>
<dbReference type="EMBL" id="FOIQ01000005">
    <property type="protein sequence ID" value="SEW20523.1"/>
    <property type="molecule type" value="Genomic_DNA"/>
</dbReference>
<evidence type="ECO:0000313" key="2">
    <source>
        <dbReference type="EMBL" id="SEW20523.1"/>
    </source>
</evidence>
<dbReference type="InterPro" id="IPR003848">
    <property type="entry name" value="DUF218"/>
</dbReference>
<dbReference type="RefSeq" id="WP_091916467.1">
    <property type="nucleotide sequence ID" value="NZ_FOIQ01000005.1"/>
</dbReference>
<dbReference type="PANTHER" id="PTHR30336:SF20">
    <property type="entry name" value="DUF218 DOMAIN-CONTAINING PROTEIN"/>
    <property type="match status" value="1"/>
</dbReference>
<sequence>MITDREKILAIVDNDCLTPSDAIILLEGDGFFRYQEAVSLYKKGVAPKIVFSGNIVDRAYGSYPFSEVLPLLQKEGVPACDIIHEDRSLNTREQAVEVVRMAMEKGWKRLVLVASPEHQYRAYLTFLREVLDTKSGLILYNAPVRHLDWFVDAGWGTRLDRLEAEILRIEKYTAMGHLAHAQEVIDYQRWKEQQLTEKA</sequence>
<feature type="domain" description="DUF218" evidence="1">
    <location>
        <begin position="21"/>
        <end position="153"/>
    </location>
</feature>
<keyword evidence="3" id="KW-1185">Reference proteome</keyword>
<dbReference type="AlphaFoldDB" id="A0A1I0Q0N9"/>
<dbReference type="InterPro" id="IPR051599">
    <property type="entry name" value="Cell_Envelope_Assoc"/>
</dbReference>
<dbReference type="GO" id="GO:0005886">
    <property type="term" value="C:plasma membrane"/>
    <property type="evidence" value="ECO:0007669"/>
    <property type="project" value="TreeGrafter"/>
</dbReference>
<dbReference type="InterPro" id="IPR014729">
    <property type="entry name" value="Rossmann-like_a/b/a_fold"/>
</dbReference>
<dbReference type="Pfam" id="PF02698">
    <property type="entry name" value="DUF218"/>
    <property type="match status" value="1"/>
</dbReference>
<dbReference type="PANTHER" id="PTHR30336">
    <property type="entry name" value="INNER MEMBRANE PROTEIN, PROBABLE PERMEASE"/>
    <property type="match status" value="1"/>
</dbReference>
<evidence type="ECO:0000259" key="1">
    <source>
        <dbReference type="Pfam" id="PF02698"/>
    </source>
</evidence>